<proteinExistence type="predicted"/>
<dbReference type="Pfam" id="PF07510">
    <property type="entry name" value="GmrSD_C"/>
    <property type="match status" value="1"/>
</dbReference>
<dbReference type="GO" id="GO:0004519">
    <property type="term" value="F:endonuclease activity"/>
    <property type="evidence" value="ECO:0007669"/>
    <property type="project" value="UniProtKB-KW"/>
</dbReference>
<accession>A0A2I1I3Q1</accession>
<keyword evidence="1" id="KW-0812">Transmembrane</keyword>
<evidence type="ECO:0000256" key="1">
    <source>
        <dbReference type="SAM" id="Phobius"/>
    </source>
</evidence>
<organism evidence="3 4">
    <name type="scientific">Schaalia turicensis</name>
    <dbReference type="NCBI Taxonomy" id="131111"/>
    <lineage>
        <taxon>Bacteria</taxon>
        <taxon>Bacillati</taxon>
        <taxon>Actinomycetota</taxon>
        <taxon>Actinomycetes</taxon>
        <taxon>Actinomycetales</taxon>
        <taxon>Actinomycetaceae</taxon>
        <taxon>Schaalia</taxon>
    </lineage>
</organism>
<dbReference type="OrthoDB" id="5196645at2"/>
<dbReference type="AlphaFoldDB" id="A0A2I1I3Q1"/>
<evidence type="ECO:0000313" key="3">
    <source>
        <dbReference type="EMBL" id="PKY65752.1"/>
    </source>
</evidence>
<evidence type="ECO:0000259" key="2">
    <source>
        <dbReference type="Pfam" id="PF07510"/>
    </source>
</evidence>
<reference evidence="3 4" key="1">
    <citation type="submission" date="2017-12" db="EMBL/GenBank/DDBJ databases">
        <title>Phylogenetic diversity of female urinary microbiome.</title>
        <authorList>
            <person name="Thomas-White K."/>
            <person name="Wolfe A.J."/>
        </authorList>
    </citation>
    <scope>NUCLEOTIDE SEQUENCE [LARGE SCALE GENOMIC DNA]</scope>
    <source>
        <strain evidence="3 4">UMB0250</strain>
    </source>
</reference>
<dbReference type="PANTHER" id="PTHR24094">
    <property type="entry name" value="SECRETED PROTEIN"/>
    <property type="match status" value="1"/>
</dbReference>
<gene>
    <name evidence="3" type="ORF">CYJ25_07915</name>
</gene>
<dbReference type="RefSeq" id="WP_101628613.1">
    <property type="nucleotide sequence ID" value="NZ_PKKJ01000015.1"/>
</dbReference>
<sequence>MGKRHTSSRGRGRTHGRALRIGDIAVALIIICIGSYCVFPSFRFMLGHLWNDVGFLVPHSVSVDDLPPSEAARQLKALTVLDHDDAPDYDRDQFGQAWADEDHNGCDTRNDVLARDLTNVTYKPKTRDCVVLTGTLDDPYTGSTINFQRGQDTSALVQIDHVVALGNAWRSGAWQWDDTQRQRFGNDQNNLLAVDGQTNKDKGAASADEWLPPNPDFRCAYVTKQINVKYTWGLTITSAEQSKMASVLAGCKAS</sequence>
<evidence type="ECO:0000313" key="4">
    <source>
        <dbReference type="Proteomes" id="UP000234545"/>
    </source>
</evidence>
<dbReference type="PANTHER" id="PTHR24094:SF15">
    <property type="entry name" value="AMP-DEPENDENT SYNTHETASE_LIGASE DOMAIN-CONTAINING PROTEIN-RELATED"/>
    <property type="match status" value="1"/>
</dbReference>
<keyword evidence="3" id="KW-0378">Hydrolase</keyword>
<keyword evidence="1" id="KW-0472">Membrane</keyword>
<name>A0A2I1I3Q1_9ACTO</name>
<feature type="domain" description="GmrSD restriction endonucleases C-terminal" evidence="2">
    <location>
        <begin position="107"/>
        <end position="246"/>
    </location>
</feature>
<dbReference type="EMBL" id="PKKJ01000015">
    <property type="protein sequence ID" value="PKY65752.1"/>
    <property type="molecule type" value="Genomic_DNA"/>
</dbReference>
<dbReference type="InterPro" id="IPR011089">
    <property type="entry name" value="GmrSD_C"/>
</dbReference>
<feature type="transmembrane region" description="Helical" evidence="1">
    <location>
        <begin position="21"/>
        <end position="42"/>
    </location>
</feature>
<dbReference type="Proteomes" id="UP000234545">
    <property type="component" value="Unassembled WGS sequence"/>
</dbReference>
<keyword evidence="3" id="KW-0540">Nuclease</keyword>
<keyword evidence="1" id="KW-1133">Transmembrane helix</keyword>
<keyword evidence="3" id="KW-0255">Endonuclease</keyword>
<protein>
    <submittedName>
        <fullName evidence="3">HNH endonuclease</fullName>
    </submittedName>
</protein>
<comment type="caution">
    <text evidence="3">The sequence shown here is derived from an EMBL/GenBank/DDBJ whole genome shotgun (WGS) entry which is preliminary data.</text>
</comment>